<evidence type="ECO:0000313" key="15">
    <source>
        <dbReference type="Proteomes" id="UP000298493"/>
    </source>
</evidence>
<dbReference type="GO" id="GO:0042973">
    <property type="term" value="F:glucan endo-1,3-beta-D-glucosidase activity"/>
    <property type="evidence" value="ECO:0007669"/>
    <property type="project" value="TreeGrafter"/>
</dbReference>
<evidence type="ECO:0000256" key="3">
    <source>
        <dbReference type="ARBA" id="ARBA00022512"/>
    </source>
</evidence>
<proteinExistence type="inferred from homology"/>
<dbReference type="EC" id="3.2.1.58" evidence="10"/>
<reference evidence="14 15" key="1">
    <citation type="submission" date="2019-04" db="EMBL/GenBank/DDBJ databases">
        <title>High contiguity whole genome sequence and gene annotation resource for two Venturia nashicola isolates.</title>
        <authorList>
            <person name="Prokchorchik M."/>
            <person name="Won K."/>
            <person name="Lee Y."/>
            <person name="Choi E.D."/>
            <person name="Segonzac C."/>
            <person name="Sohn K.H."/>
        </authorList>
    </citation>
    <scope>NUCLEOTIDE SEQUENCE [LARGE SCALE GENOMIC DNA]</scope>
    <source>
        <strain evidence="14 15">PRI2</strain>
    </source>
</reference>
<dbReference type="PANTHER" id="PTHR16631:SF26">
    <property type="entry name" value="GLUCAN 1,3-BETA-GLUCOSIDASE"/>
    <property type="match status" value="1"/>
</dbReference>
<dbReference type="PANTHER" id="PTHR16631">
    <property type="entry name" value="GLUCAN 1,3-BETA-GLUCOSIDASE"/>
    <property type="match status" value="1"/>
</dbReference>
<comment type="subcellular location">
    <subcellularLocation>
        <location evidence="1">Secreted</location>
        <location evidence="1">Cell wall</location>
    </subcellularLocation>
</comment>
<evidence type="ECO:0000256" key="9">
    <source>
        <dbReference type="ARBA" id="ARBA00036824"/>
    </source>
</evidence>
<keyword evidence="8" id="KW-0326">Glycosidase</keyword>
<dbReference type="AlphaFoldDB" id="A0A4Z1P4L3"/>
<evidence type="ECO:0000256" key="1">
    <source>
        <dbReference type="ARBA" id="ARBA00004191"/>
    </source>
</evidence>
<comment type="caution">
    <text evidence="14">The sequence shown here is derived from an EMBL/GenBank/DDBJ whole genome shotgun (WGS) entry which is preliminary data.</text>
</comment>
<dbReference type="GO" id="GO:0005576">
    <property type="term" value="C:extracellular region"/>
    <property type="evidence" value="ECO:0007669"/>
    <property type="project" value="TreeGrafter"/>
</dbReference>
<evidence type="ECO:0000256" key="2">
    <source>
        <dbReference type="ARBA" id="ARBA00008773"/>
    </source>
</evidence>
<keyword evidence="7" id="KW-0325">Glycoprotein</keyword>
<dbReference type="InterPro" id="IPR000490">
    <property type="entry name" value="Glyco_hydro_17"/>
</dbReference>
<organism evidence="14 15">
    <name type="scientific">Venturia nashicola</name>
    <dbReference type="NCBI Taxonomy" id="86259"/>
    <lineage>
        <taxon>Eukaryota</taxon>
        <taxon>Fungi</taxon>
        <taxon>Dikarya</taxon>
        <taxon>Ascomycota</taxon>
        <taxon>Pezizomycotina</taxon>
        <taxon>Dothideomycetes</taxon>
        <taxon>Pleosporomycetidae</taxon>
        <taxon>Venturiales</taxon>
        <taxon>Venturiaceae</taxon>
        <taxon>Venturia</taxon>
    </lineage>
</organism>
<evidence type="ECO:0000256" key="12">
    <source>
        <dbReference type="RuleBase" id="RU004335"/>
    </source>
</evidence>
<dbReference type="GO" id="GO:0004338">
    <property type="term" value="F:glucan exo-1,3-beta-glucosidase activity"/>
    <property type="evidence" value="ECO:0007669"/>
    <property type="project" value="UniProtKB-EC"/>
</dbReference>
<evidence type="ECO:0000256" key="7">
    <source>
        <dbReference type="ARBA" id="ARBA00023180"/>
    </source>
</evidence>
<dbReference type="GO" id="GO:0009986">
    <property type="term" value="C:cell surface"/>
    <property type="evidence" value="ECO:0007669"/>
    <property type="project" value="TreeGrafter"/>
</dbReference>
<comment type="similarity">
    <text evidence="2 12">Belongs to the glycosyl hydrolase 17 family.</text>
</comment>
<dbReference type="InterPro" id="IPR050732">
    <property type="entry name" value="Beta-glucan_modifiers"/>
</dbReference>
<feature type="chain" id="PRO_5021443942" description="glucan 1,3-beta-glucosidase" evidence="13">
    <location>
        <begin position="21"/>
        <end position="304"/>
    </location>
</feature>
<feature type="signal peptide" evidence="13">
    <location>
        <begin position="1"/>
        <end position="20"/>
    </location>
</feature>
<keyword evidence="15" id="KW-1185">Reference proteome</keyword>
<evidence type="ECO:0000256" key="6">
    <source>
        <dbReference type="ARBA" id="ARBA00022801"/>
    </source>
</evidence>
<dbReference type="EMBL" id="SNSC02000009">
    <property type="protein sequence ID" value="TID21484.1"/>
    <property type="molecule type" value="Genomic_DNA"/>
</dbReference>
<dbReference type="GO" id="GO:0005975">
    <property type="term" value="P:carbohydrate metabolic process"/>
    <property type="evidence" value="ECO:0007669"/>
    <property type="project" value="InterPro"/>
</dbReference>
<dbReference type="OrthoDB" id="1293114at2759"/>
<keyword evidence="4" id="KW-0964">Secreted</keyword>
<gene>
    <name evidence="14" type="ORF">E6O75_ATG04879</name>
</gene>
<dbReference type="GO" id="GO:0009277">
    <property type="term" value="C:fungal-type cell wall"/>
    <property type="evidence" value="ECO:0007669"/>
    <property type="project" value="TreeGrafter"/>
</dbReference>
<evidence type="ECO:0000256" key="13">
    <source>
        <dbReference type="SAM" id="SignalP"/>
    </source>
</evidence>
<comment type="catalytic activity">
    <reaction evidence="9">
        <text>Successive hydrolysis of beta-D-glucose units from the non-reducing ends of (1-&gt;3)-beta-D-glucans, releasing alpha-glucose.</text>
        <dbReference type="EC" id="3.2.1.58"/>
    </reaction>
</comment>
<protein>
    <recommendedName>
        <fullName evidence="10">glucan 1,3-beta-glucosidase</fullName>
        <ecNumber evidence="10">3.2.1.58</ecNumber>
    </recommendedName>
    <alternativeName>
        <fullName evidence="11">Exo-1,3-beta-glucanase</fullName>
    </alternativeName>
</protein>
<dbReference type="InterPro" id="IPR017853">
    <property type="entry name" value="GH"/>
</dbReference>
<keyword evidence="3" id="KW-0134">Cell wall</keyword>
<evidence type="ECO:0000313" key="14">
    <source>
        <dbReference type="EMBL" id="TID21484.1"/>
    </source>
</evidence>
<keyword evidence="6 14" id="KW-0378">Hydrolase</keyword>
<evidence type="ECO:0000256" key="8">
    <source>
        <dbReference type="ARBA" id="ARBA00023295"/>
    </source>
</evidence>
<evidence type="ECO:0000256" key="4">
    <source>
        <dbReference type="ARBA" id="ARBA00022525"/>
    </source>
</evidence>
<evidence type="ECO:0000256" key="11">
    <source>
        <dbReference type="ARBA" id="ARBA00041761"/>
    </source>
</evidence>
<sequence length="304" mass="32481">MRFSTITSLAIAIAPLAVSAAPGSLGFSLGTKKADGSCKHQADYESDFKLISAASGAKIVRGYSCSDCNAAQYMLPAAKSQGFQVILGVWPDVETSFSADKKAISTYATKYADQVYAITTGSESLYRGNFTGEELLSKIQEIKALVKGTNIKVGTADSWNKFADGTANAIIKANVDILLVNAFGFWQGQDISNATHQYFDDVMQAYTHIAAMGGGEIEVWNGETGWPSDGGSDFSAAIAGTENAKTYFRQAVCGMLGWGFNVFLFEAFDEPWKPHSVGENGLAADETHWGAMTADGKSKFPLKC</sequence>
<name>A0A4Z1P4L3_9PEZI</name>
<dbReference type="Proteomes" id="UP000298493">
    <property type="component" value="Unassembled WGS sequence"/>
</dbReference>
<evidence type="ECO:0000256" key="10">
    <source>
        <dbReference type="ARBA" id="ARBA00038929"/>
    </source>
</evidence>
<keyword evidence="5 13" id="KW-0732">Signal</keyword>
<dbReference type="Pfam" id="PF00332">
    <property type="entry name" value="Glyco_hydro_17"/>
    <property type="match status" value="1"/>
</dbReference>
<dbReference type="GO" id="GO:0071555">
    <property type="term" value="P:cell wall organization"/>
    <property type="evidence" value="ECO:0007669"/>
    <property type="project" value="TreeGrafter"/>
</dbReference>
<dbReference type="SUPFAM" id="SSF51445">
    <property type="entry name" value="(Trans)glycosidases"/>
    <property type="match status" value="1"/>
</dbReference>
<accession>A0A4Z1P4L3</accession>
<evidence type="ECO:0000256" key="5">
    <source>
        <dbReference type="ARBA" id="ARBA00022729"/>
    </source>
</evidence>
<dbReference type="Gene3D" id="3.20.20.80">
    <property type="entry name" value="Glycosidases"/>
    <property type="match status" value="1"/>
</dbReference>
<dbReference type="STRING" id="86259.A0A4Z1P4L3"/>